<comment type="caution">
    <text evidence="1">The sequence shown here is derived from an EMBL/GenBank/DDBJ whole genome shotgun (WGS) entry which is preliminary data.</text>
</comment>
<proteinExistence type="predicted"/>
<accession>A0A9Q4HS00</accession>
<dbReference type="Proteomes" id="UP001073053">
    <property type="component" value="Unassembled WGS sequence"/>
</dbReference>
<dbReference type="EMBL" id="JALAWA010000013">
    <property type="protein sequence ID" value="MCY9186581.1"/>
    <property type="molecule type" value="Genomic_DNA"/>
</dbReference>
<organism evidence="1 2">
    <name type="scientific">Bacillus halotolerans</name>
    <dbReference type="NCBI Taxonomy" id="260554"/>
    <lineage>
        <taxon>Bacteria</taxon>
        <taxon>Bacillati</taxon>
        <taxon>Bacillota</taxon>
        <taxon>Bacilli</taxon>
        <taxon>Bacillales</taxon>
        <taxon>Bacillaceae</taxon>
        <taxon>Bacillus</taxon>
    </lineage>
</organism>
<reference evidence="1" key="1">
    <citation type="submission" date="2022-02" db="EMBL/GenBank/DDBJ databases">
        <title>Crop Bioprotection Bacillus Genome Sequencing.</title>
        <authorList>
            <person name="Dunlap C."/>
        </authorList>
    </citation>
    <scope>NUCLEOTIDE SEQUENCE</scope>
    <source>
        <strain evidence="1">EC49O2N-C10</strain>
    </source>
</reference>
<evidence type="ECO:0000313" key="2">
    <source>
        <dbReference type="Proteomes" id="UP001073053"/>
    </source>
</evidence>
<name>A0A9Q4HS00_9BACI</name>
<evidence type="ECO:0000313" key="1">
    <source>
        <dbReference type="EMBL" id="MCY9186581.1"/>
    </source>
</evidence>
<sequence length="698" mass="81687">MLESLFSEQIRQPFLREIPALESLFSHQVSQQYVLNEDFPLYKKVLDERIFRHITFLEDDPNLKVRLRTVDHNGRSLNETSVITQKTINIEIDESDAEIFRIKTVLSEEDHGVSESYWVSEKRVTPDSATSFNQYRLRGVSVEGIKSDWVYSNIKDDKNDTIIYNMLYDVLEVMLNAYDDQLELLMDHAITDTFLELIKTTSPNLYKSLESDERYKLKMDEVVTAYSHELQNKSEEKLFNQLVEKFVLLGSVLKEELKETVFASSDEFTELYRIYKAVDQYQEKNTDFLTLLIEIFLEDRYEQLEKNVNVEALLQNEEQMGAFLQGSFDFDIKSELIAATCNASLDDRFVSGVNDAVELLSEPIFYDQLVYKKDEELEKFLRLALKDLYAPMLAVEHYIVTLESELYDHHKQSKNDYAAGYSLIDTDGYEIRNMIFYDFIEALIKGDLEIKNDFHLTFIDSLIHRKNDLKKTIILNYGFEEILKVFFSIGETFRQSYLSLTNKSYEEVAVNVIEENNLIMANLSSTFKESYTAMFSELYSILSVIKTDEIHENSYVSLIDEITEQYKAFKKAVDELLNASLKDYVFSSDIKDNIELIANKEFHLSDMATTNITTQEDMIKEYGLLQQEDHYYNLFKHYLRNPNKFPIKDKRFVQFSHELKDYLLMDWKDDVQYALGDMDNGWTLGIFKLGVNTLKGEA</sequence>
<dbReference type="AlphaFoldDB" id="A0A9Q4HS00"/>
<dbReference type="RefSeq" id="WP_268522641.1">
    <property type="nucleotide sequence ID" value="NZ_JALAWA010000013.1"/>
</dbReference>
<protein>
    <submittedName>
        <fullName evidence="1">Uncharacterized protein</fullName>
    </submittedName>
</protein>
<gene>
    <name evidence="1" type="ORF">MOF03_18410</name>
</gene>